<keyword evidence="2" id="KW-1185">Reference proteome</keyword>
<evidence type="ECO:0008006" key="3">
    <source>
        <dbReference type="Google" id="ProtNLM"/>
    </source>
</evidence>
<comment type="caution">
    <text evidence="1">The sequence shown here is derived from an EMBL/GenBank/DDBJ whole genome shotgun (WGS) entry which is preliminary data.</text>
</comment>
<dbReference type="Proteomes" id="UP000658656">
    <property type="component" value="Unassembled WGS sequence"/>
</dbReference>
<accession>A0A8H9IM65</accession>
<organism evidence="1 2">
    <name type="scientific">Amycolatopsis bartoniae</name>
    <dbReference type="NCBI Taxonomy" id="941986"/>
    <lineage>
        <taxon>Bacteria</taxon>
        <taxon>Bacillati</taxon>
        <taxon>Actinomycetota</taxon>
        <taxon>Actinomycetes</taxon>
        <taxon>Pseudonocardiales</taxon>
        <taxon>Pseudonocardiaceae</taxon>
        <taxon>Amycolatopsis</taxon>
    </lineage>
</organism>
<dbReference type="EMBL" id="BNAV01000001">
    <property type="protein sequence ID" value="GHF32498.1"/>
    <property type="molecule type" value="Genomic_DNA"/>
</dbReference>
<name>A0A8H9IM65_9PSEU</name>
<reference evidence="1" key="1">
    <citation type="journal article" date="2014" name="Int. J. Syst. Evol. Microbiol.">
        <title>Complete genome sequence of Corynebacterium casei LMG S-19264T (=DSM 44701T), isolated from a smear-ripened cheese.</title>
        <authorList>
            <consortium name="US DOE Joint Genome Institute (JGI-PGF)"/>
            <person name="Walter F."/>
            <person name="Albersmeier A."/>
            <person name="Kalinowski J."/>
            <person name="Ruckert C."/>
        </authorList>
    </citation>
    <scope>NUCLEOTIDE SEQUENCE</scope>
    <source>
        <strain evidence="1">CGMCC 4.7679</strain>
    </source>
</reference>
<evidence type="ECO:0000313" key="1">
    <source>
        <dbReference type="EMBL" id="GHF32498.1"/>
    </source>
</evidence>
<dbReference type="AlphaFoldDB" id="A0A8H9IM65"/>
<sequence>MGCRVFDRDGREVGHVHDLVFRRIPPRRDGDPPRFDLIGLECGKQAIGDRLGYVRGTMAGPWPLPGLFRWLARRSLVAEWSDVASIERPRIILRKRREELAHSIDFIP</sequence>
<reference evidence="1" key="2">
    <citation type="submission" date="2020-09" db="EMBL/GenBank/DDBJ databases">
        <authorList>
            <person name="Sun Q."/>
            <person name="Zhou Y."/>
        </authorList>
    </citation>
    <scope>NUCLEOTIDE SEQUENCE</scope>
    <source>
        <strain evidence="1">CGMCC 4.7679</strain>
    </source>
</reference>
<gene>
    <name evidence="1" type="ORF">GCM10017566_01320</name>
</gene>
<proteinExistence type="predicted"/>
<evidence type="ECO:0000313" key="2">
    <source>
        <dbReference type="Proteomes" id="UP000658656"/>
    </source>
</evidence>
<protein>
    <recommendedName>
        <fullName evidence="3">PRC-barrel domain containing protein</fullName>
    </recommendedName>
</protein>